<evidence type="ECO:0000313" key="2">
    <source>
        <dbReference type="EMBL" id="GIQ82305.1"/>
    </source>
</evidence>
<dbReference type="EMBL" id="BDIP01001735">
    <property type="protein sequence ID" value="GIQ85036.1"/>
    <property type="molecule type" value="Genomic_DNA"/>
</dbReference>
<proteinExistence type="predicted"/>
<feature type="compositionally biased region" description="Basic and acidic residues" evidence="1">
    <location>
        <begin position="226"/>
        <end position="237"/>
    </location>
</feature>
<feature type="region of interest" description="Disordered" evidence="1">
    <location>
        <begin position="1"/>
        <end position="50"/>
    </location>
</feature>
<feature type="non-terminal residue" evidence="3">
    <location>
        <position position="328"/>
    </location>
</feature>
<dbReference type="EMBL" id="BDIP01000652">
    <property type="protein sequence ID" value="GIQ82305.1"/>
    <property type="molecule type" value="Genomic_DNA"/>
</dbReference>
<keyword evidence="4" id="KW-1185">Reference proteome</keyword>
<feature type="region of interest" description="Disordered" evidence="1">
    <location>
        <begin position="174"/>
        <end position="278"/>
    </location>
</feature>
<feature type="region of interest" description="Disordered" evidence="1">
    <location>
        <begin position="91"/>
        <end position="158"/>
    </location>
</feature>
<feature type="compositionally biased region" description="Basic and acidic residues" evidence="1">
    <location>
        <begin position="174"/>
        <end position="199"/>
    </location>
</feature>
<dbReference type="AlphaFoldDB" id="A0A9K3CXJ0"/>
<protein>
    <submittedName>
        <fullName evidence="3">Uncharacterized protein</fullName>
    </submittedName>
</protein>
<accession>A0A9K3CXJ0</accession>
<dbReference type="Proteomes" id="UP000265618">
    <property type="component" value="Unassembled WGS sequence"/>
</dbReference>
<feature type="compositionally biased region" description="Basic and acidic residues" evidence="1">
    <location>
        <begin position="36"/>
        <end position="50"/>
    </location>
</feature>
<feature type="compositionally biased region" description="Polar residues" evidence="1">
    <location>
        <begin position="1"/>
        <end position="15"/>
    </location>
</feature>
<evidence type="ECO:0000256" key="1">
    <source>
        <dbReference type="SAM" id="MobiDB-lite"/>
    </source>
</evidence>
<reference evidence="3" key="1">
    <citation type="submission" date="2016-10" db="EMBL/GenBank/DDBJ databases">
        <authorList>
            <person name="Tanifuji G."/>
            <person name="Kume K."/>
            <person name="Nakayama T."/>
            <person name="Takabayashi S."/>
            <person name="Hashimoto T."/>
        </authorList>
    </citation>
    <scope>NUCLEOTIDE SEQUENCE</scope>
    <source>
        <strain evidence="3">NY0173</strain>
    </source>
</reference>
<feature type="compositionally biased region" description="Low complexity" evidence="1">
    <location>
        <begin position="251"/>
        <end position="270"/>
    </location>
</feature>
<gene>
    <name evidence="2" type="ORF">KIPB_003417</name>
    <name evidence="3" type="ORF">KIPB_006646</name>
</gene>
<comment type="caution">
    <text evidence="3">The sequence shown here is derived from an EMBL/GenBank/DDBJ whole genome shotgun (WGS) entry which is preliminary data.</text>
</comment>
<name>A0A9K3CXJ0_9EUKA</name>
<organism evidence="3 4">
    <name type="scientific">Kipferlia bialata</name>
    <dbReference type="NCBI Taxonomy" id="797122"/>
    <lineage>
        <taxon>Eukaryota</taxon>
        <taxon>Metamonada</taxon>
        <taxon>Carpediemonas-like organisms</taxon>
        <taxon>Kipferlia</taxon>
    </lineage>
</organism>
<evidence type="ECO:0000313" key="3">
    <source>
        <dbReference type="EMBL" id="GIQ85036.1"/>
    </source>
</evidence>
<sequence length="328" mass="36279">MSGTPLRSQPTSARLSDSGGGRNEGMDGEPLGTLSDGRRSPPAEDQRFTYRAPVRGERFVGNFALKDKVTFLEQYLSPNDRQAISISLDSLDGDFSAGRPRPAPMTARPRTEPSSPMARPMTAGRVGRAIRQSASSVDRSRLTKHVPPPTFLKTMRSSRGPISLSSLRSYAILERERDRQIEEEKEAKERERQERVAKEQKKRGDKPLPRPPRSAPPGTRRGASMSRDRVGSVDRTRRASTARGRGRERGSSGAPPGSPRSVSSSSSSRRYNGTIPRVSIVNKGEREEWDVGQESARQAQNRVNRIRSPSPLPPDMGVLARRLTKVFQ</sequence>
<evidence type="ECO:0000313" key="4">
    <source>
        <dbReference type="Proteomes" id="UP000265618"/>
    </source>
</evidence>
<reference evidence="3 4" key="2">
    <citation type="journal article" date="2018" name="PLoS ONE">
        <title>The draft genome of Kipferlia bialata reveals reductive genome evolution in fornicate parasites.</title>
        <authorList>
            <person name="Tanifuji G."/>
            <person name="Takabayashi S."/>
            <person name="Kume K."/>
            <person name="Takagi M."/>
            <person name="Nakayama T."/>
            <person name="Kamikawa R."/>
            <person name="Inagaki Y."/>
            <person name="Hashimoto T."/>
        </authorList>
    </citation>
    <scope>NUCLEOTIDE SEQUENCE [LARGE SCALE GENOMIC DNA]</scope>
    <source>
        <strain evidence="3">NY0173</strain>
    </source>
</reference>